<dbReference type="SUPFAM" id="SSF52058">
    <property type="entry name" value="L domain-like"/>
    <property type="match status" value="1"/>
</dbReference>
<feature type="region of interest" description="Disordered" evidence="3">
    <location>
        <begin position="192"/>
        <end position="216"/>
    </location>
</feature>
<keyword evidence="2" id="KW-0853">WD repeat</keyword>
<dbReference type="InterPro" id="IPR046377">
    <property type="entry name" value="DHU1"/>
</dbReference>
<dbReference type="Pfam" id="PF20919">
    <property type="entry name" value="DHU1_N"/>
    <property type="match status" value="1"/>
</dbReference>
<dbReference type="CDD" id="cd10567">
    <property type="entry name" value="SWIB-MDM2_like"/>
    <property type="match status" value="1"/>
</dbReference>
<dbReference type="InterPro" id="IPR015943">
    <property type="entry name" value="WD40/YVTN_repeat-like_dom_sf"/>
</dbReference>
<dbReference type="PANTHER" id="PTHR47201">
    <property type="entry name" value="BNAC09G30780D PROTEIN"/>
    <property type="match status" value="1"/>
</dbReference>
<dbReference type="SMART" id="SM00320">
    <property type="entry name" value="WD40"/>
    <property type="match status" value="4"/>
</dbReference>
<evidence type="ECO:0000259" key="4">
    <source>
        <dbReference type="PROSITE" id="PS51925"/>
    </source>
</evidence>
<dbReference type="SUPFAM" id="SSF47592">
    <property type="entry name" value="SWIB/MDM2 domain"/>
    <property type="match status" value="1"/>
</dbReference>
<keyword evidence="1" id="KW-0677">Repeat</keyword>
<dbReference type="InterPro" id="IPR003603">
    <property type="entry name" value="U2A'_phosphoprotein32A_C"/>
</dbReference>
<dbReference type="SUPFAM" id="SSF50978">
    <property type="entry name" value="WD40 repeat-like"/>
    <property type="match status" value="1"/>
</dbReference>
<feature type="region of interest" description="Disordered" evidence="3">
    <location>
        <begin position="797"/>
        <end position="823"/>
    </location>
</feature>
<dbReference type="Gene3D" id="1.10.245.10">
    <property type="entry name" value="SWIB/MDM2 domain"/>
    <property type="match status" value="1"/>
</dbReference>
<dbReference type="Gene3D" id="3.80.10.10">
    <property type="entry name" value="Ribonuclease Inhibitor"/>
    <property type="match status" value="2"/>
</dbReference>
<dbReference type="InterPro" id="IPR001680">
    <property type="entry name" value="WD40_rpt"/>
</dbReference>
<dbReference type="InterPro" id="IPR036885">
    <property type="entry name" value="SWIB_MDM2_dom_sf"/>
</dbReference>
<proteinExistence type="predicted"/>
<dbReference type="SMART" id="SM00151">
    <property type="entry name" value="SWIB"/>
    <property type="match status" value="1"/>
</dbReference>
<dbReference type="Proteomes" id="UP000836841">
    <property type="component" value="Chromosome 7"/>
</dbReference>
<feature type="compositionally biased region" description="Low complexity" evidence="3">
    <location>
        <begin position="192"/>
        <end position="201"/>
    </location>
</feature>
<dbReference type="InterPro" id="IPR036322">
    <property type="entry name" value="WD40_repeat_dom_sf"/>
</dbReference>
<accession>A0AAU9T2I3</accession>
<dbReference type="Pfam" id="PF00400">
    <property type="entry name" value="WD40"/>
    <property type="match status" value="2"/>
</dbReference>
<dbReference type="PROSITE" id="PS50294">
    <property type="entry name" value="WD_REPEATS_REGION"/>
    <property type="match status" value="1"/>
</dbReference>
<dbReference type="GO" id="GO:0080008">
    <property type="term" value="C:Cul4-RING E3 ubiquitin ligase complex"/>
    <property type="evidence" value="ECO:0007669"/>
    <property type="project" value="InterPro"/>
</dbReference>
<dbReference type="GO" id="GO:0071493">
    <property type="term" value="P:cellular response to UV-B"/>
    <property type="evidence" value="ECO:0007669"/>
    <property type="project" value="InterPro"/>
</dbReference>
<dbReference type="AlphaFoldDB" id="A0AAU9T2I3"/>
<organism evidence="5 6">
    <name type="scientific">Thlaspi arvense</name>
    <name type="common">Field penny-cress</name>
    <dbReference type="NCBI Taxonomy" id="13288"/>
    <lineage>
        <taxon>Eukaryota</taxon>
        <taxon>Viridiplantae</taxon>
        <taxon>Streptophyta</taxon>
        <taxon>Embryophyta</taxon>
        <taxon>Tracheophyta</taxon>
        <taxon>Spermatophyta</taxon>
        <taxon>Magnoliopsida</taxon>
        <taxon>eudicotyledons</taxon>
        <taxon>Gunneridae</taxon>
        <taxon>Pentapetalae</taxon>
        <taxon>rosids</taxon>
        <taxon>malvids</taxon>
        <taxon>Brassicales</taxon>
        <taxon>Brassicaceae</taxon>
        <taxon>Thlaspideae</taxon>
        <taxon>Thlaspi</taxon>
    </lineage>
</organism>
<gene>
    <name evidence="5" type="ORF">TAV2_LOCUS24726</name>
</gene>
<dbReference type="Pfam" id="PF02201">
    <property type="entry name" value="SWIB"/>
    <property type="match status" value="1"/>
</dbReference>
<name>A0AAU9T2I3_THLAR</name>
<dbReference type="InterPro" id="IPR032675">
    <property type="entry name" value="LRR_dom_sf"/>
</dbReference>
<dbReference type="PROSITE" id="PS51925">
    <property type="entry name" value="SWIB_MDM2"/>
    <property type="match status" value="1"/>
</dbReference>
<dbReference type="EMBL" id="OU466863">
    <property type="protein sequence ID" value="CAH2076879.1"/>
    <property type="molecule type" value="Genomic_DNA"/>
</dbReference>
<dbReference type="Gene3D" id="2.130.10.10">
    <property type="entry name" value="YVTN repeat-like/Quinoprotein amine dehydrogenase"/>
    <property type="match status" value="1"/>
</dbReference>
<feature type="domain" description="DM2" evidence="4">
    <location>
        <begin position="815"/>
        <end position="892"/>
    </location>
</feature>
<evidence type="ECO:0000256" key="3">
    <source>
        <dbReference type="SAM" id="MobiDB-lite"/>
    </source>
</evidence>
<evidence type="ECO:0000256" key="1">
    <source>
        <dbReference type="ARBA" id="ARBA00022737"/>
    </source>
</evidence>
<evidence type="ECO:0000313" key="6">
    <source>
        <dbReference type="Proteomes" id="UP000836841"/>
    </source>
</evidence>
<sequence length="892" mass="101003">MSLMDLTHLCWFKAEDKKSRNQKCIMNLLVDRVKYDDFHPLLELCNEINASVVEGIDLFVGSSCSLEDHYVLSLARSGNQKLRLVHIHDSFGEKFWRDLFFQGLSCQVLNLRSLHFRKLNIVGEFAQLHTLILDENRVHAFGEDCFSCMPKLTYLSMCDTLVSDLWTASAALSKLPSLKELRFQDWICCSDSSPLKSQPSSSRDDENTFHESNSSSGADLLVEETFDGMDFSYKIPEQDDLDSRISVSSELNGDIFMREKIRKWKKPYQTNDVSPVGSFTRQHGNVGLKYISSKASPICFKKHYRMYMIKSLPKLKVLDNLAIRESDRDRATETYSSNFEHLPYKRKNKESVVRVLEKRETRSSKGKSQNSYTRSLCAARMGSSAWPLMHSLPFSRNHREDENTRLCPRQFEYHPLDPSLMVFGTLDGEVVVLNHESGKIVRYIPSHGSQSSILGLCWLKIYPSMVIAGSANGSLKLYDIEKASSTVTTSSHSTSGSVTFDAFDQLTSVHVNSTDKLFLASGYSKDVALYDIGSGTRLKVFAEMHQEHINVVKFSNHSPSLFATSSFDRDVKLWDLRQEPSRPCYTVSSTKGNVMVCFSPDDRYLLTSAVDNEVKQLLTVDGRLHLNFEIVPTGSSMNYTRSYYMNGNDYIISGSCDESMVRVCCAQTGRRLRDVSLERTGSDFSMMFVQSLRGDPFREFNMSVLAAYTRPSSVSEIVKNLRRPKQIKKKRITQNLSSPKIHHTGTQHNTTTTMALSSGIFSTFLCVETAPFRSSPSLSSFRVSPHPANLRMVRAVTSATAPSEPTATKTREPRGIMKPRPVSPEMQDVVGESVIPRTQALKRIWAYIKEHDLQDPQNKKVIICDEKLKKIFEGKDRVGFLEIAKLIGPHFL</sequence>
<dbReference type="SMART" id="SM00446">
    <property type="entry name" value="LRRcap"/>
    <property type="match status" value="1"/>
</dbReference>
<dbReference type="InterPro" id="IPR048514">
    <property type="entry name" value="DHU1_N"/>
</dbReference>
<reference evidence="5 6" key="1">
    <citation type="submission" date="2022-03" db="EMBL/GenBank/DDBJ databases">
        <authorList>
            <person name="Nunn A."/>
            <person name="Chopra R."/>
            <person name="Nunn A."/>
            <person name="Contreras Garrido A."/>
        </authorList>
    </citation>
    <scope>NUCLEOTIDE SEQUENCE [LARGE SCALE GENOMIC DNA]</scope>
</reference>
<evidence type="ECO:0000256" key="2">
    <source>
        <dbReference type="PROSITE-ProRule" id="PRU00221"/>
    </source>
</evidence>
<evidence type="ECO:0000313" key="5">
    <source>
        <dbReference type="EMBL" id="CAH2076879.1"/>
    </source>
</evidence>
<dbReference type="PROSITE" id="PS50082">
    <property type="entry name" value="WD_REPEATS_2"/>
    <property type="match status" value="1"/>
</dbReference>
<dbReference type="PANTHER" id="PTHR47201:SF1">
    <property type="entry name" value="PROTEIN DWD HYPERSENSITIVE TO UV-B 1"/>
    <property type="match status" value="1"/>
</dbReference>
<keyword evidence="6" id="KW-1185">Reference proteome</keyword>
<feature type="repeat" description="WD" evidence="2">
    <location>
        <begin position="542"/>
        <end position="577"/>
    </location>
</feature>
<feature type="compositionally biased region" description="Low complexity" evidence="3">
    <location>
        <begin position="797"/>
        <end position="808"/>
    </location>
</feature>
<dbReference type="InterPro" id="IPR019835">
    <property type="entry name" value="SWIB_domain"/>
</dbReference>
<protein>
    <recommendedName>
        <fullName evidence="4">DM2 domain-containing protein</fullName>
    </recommendedName>
</protein>
<dbReference type="InterPro" id="IPR003121">
    <property type="entry name" value="SWIB_MDM2_domain"/>
</dbReference>